<dbReference type="KEGG" id="dps:DPPB18"/>
<feature type="signal peptide" evidence="3">
    <location>
        <begin position="1"/>
        <end position="30"/>
    </location>
</feature>
<comment type="similarity">
    <text evidence="1">Belongs to the TrbG/VirB9 family.</text>
</comment>
<evidence type="ECO:0000256" key="2">
    <source>
        <dbReference type="ARBA" id="ARBA00022729"/>
    </source>
</evidence>
<evidence type="ECO:0000256" key="1">
    <source>
        <dbReference type="ARBA" id="ARBA00006135"/>
    </source>
</evidence>
<geneLocation type="plasmid" evidence="5">
    <name>large</name>
</geneLocation>
<organism evidence="4 5">
    <name type="scientific">Desulfotalea psychrophila (strain LSv54 / DSM 12343)</name>
    <dbReference type="NCBI Taxonomy" id="177439"/>
    <lineage>
        <taxon>Bacteria</taxon>
        <taxon>Pseudomonadati</taxon>
        <taxon>Thermodesulfobacteriota</taxon>
        <taxon>Desulfobulbia</taxon>
        <taxon>Desulfobulbales</taxon>
        <taxon>Desulfocapsaceae</taxon>
        <taxon>Desulfotalea</taxon>
    </lineage>
</organism>
<keyword evidence="2 3" id="KW-0732">Signal</keyword>
<dbReference type="AlphaFoldDB" id="Q6AIG5"/>
<dbReference type="NCBIfam" id="TIGR02775">
    <property type="entry name" value="TrbG_Ti"/>
    <property type="match status" value="1"/>
</dbReference>
<proteinExistence type="inferred from homology"/>
<sequence length="328" mass="36404">MKKITSFLRQIGCYSVLATALTFHVTAALAVTPEQKQTPIAQASTTDETKPIRIVRIQAPDTISNRSLPKFTSQRSATLTSQEKEALRLAKNWNRKTLKPIMKNGGRVSYVYGAIIPTIICTPFKIADLELEKGEIVNNILLGDTARWDAELVLAGTGADATPHITFKAIDSGLETSAIIGTNRRAYHLNLKSDKKKHTPYSGFIYAKPTKKILASIQHKLEDKVERNKTAEGFDISQLDFKYSIEGKASWRPVQVYSNGLKTYIKMPKSINQVELPVLMVATPEGNGLVNYRVKNDTFIIDQLFKKAVLIAGVGSKQEKVSIKRGEK</sequence>
<dbReference type="InterPro" id="IPR038161">
    <property type="entry name" value="VirB9/CagX/TrbG_C_sf"/>
</dbReference>
<protein>
    <submittedName>
        <fullName evidence="4">Probable conjugal transfer protein TrbG</fullName>
    </submittedName>
</protein>
<dbReference type="Gene3D" id="2.60.40.2500">
    <property type="match status" value="1"/>
</dbReference>
<dbReference type="OrthoDB" id="5357875at2"/>
<evidence type="ECO:0000313" key="4">
    <source>
        <dbReference type="EMBL" id="CAG37882.1"/>
    </source>
</evidence>
<reference evidence="4 5" key="1">
    <citation type="journal article" date="2004" name="Environ. Microbiol.">
        <title>The genome of Desulfotalea psychrophila, a sulfate-reducing bacterium from permanently cold Arctic sediments.</title>
        <authorList>
            <person name="Rabus R."/>
            <person name="Ruepp A."/>
            <person name="Frickey T."/>
            <person name="Rattei T."/>
            <person name="Fartmann B."/>
            <person name="Stark M."/>
            <person name="Bauer M."/>
            <person name="Zibat A."/>
            <person name="Lombardot T."/>
            <person name="Becker I."/>
            <person name="Amann J."/>
            <person name="Gellner K."/>
            <person name="Teeling H."/>
            <person name="Leuschner W.D."/>
            <person name="Gloeckner F.-O."/>
            <person name="Lupas A.N."/>
            <person name="Amann R."/>
            <person name="Klenk H.-P."/>
        </authorList>
    </citation>
    <scope>NUCLEOTIDE SEQUENCE [LARGE SCALE GENOMIC DNA]</scope>
    <source>
        <strain evidence="5">DSM 12343 / LSv54</strain>
        <plasmid evidence="5">large</plasmid>
    </source>
</reference>
<dbReference type="EMBL" id="CR522871">
    <property type="protein sequence ID" value="CAG37882.1"/>
    <property type="molecule type" value="Genomic_DNA"/>
</dbReference>
<dbReference type="RefSeq" id="WP_011190377.1">
    <property type="nucleotide sequence ID" value="NC_006139.1"/>
</dbReference>
<accession>Q6AIG5</accession>
<evidence type="ECO:0000256" key="3">
    <source>
        <dbReference type="SAM" id="SignalP"/>
    </source>
</evidence>
<keyword evidence="5" id="KW-1185">Reference proteome</keyword>
<feature type="chain" id="PRO_5004271488" evidence="3">
    <location>
        <begin position="31"/>
        <end position="328"/>
    </location>
</feature>
<name>Q6AIG5_DESPS</name>
<dbReference type="Pfam" id="PF03524">
    <property type="entry name" value="CagX"/>
    <property type="match status" value="1"/>
</dbReference>
<dbReference type="Proteomes" id="UP000000602">
    <property type="component" value="Plasmid large"/>
</dbReference>
<dbReference type="InterPro" id="IPR010258">
    <property type="entry name" value="Conjugal_tfr_TrbG/VirB9/CagX"/>
</dbReference>
<evidence type="ECO:0000313" key="5">
    <source>
        <dbReference type="Proteomes" id="UP000000602"/>
    </source>
</evidence>
<dbReference type="InterPro" id="IPR014142">
    <property type="entry name" value="TrbG_Ti"/>
</dbReference>
<dbReference type="STRING" id="177439.DPPB18"/>
<gene>
    <name evidence="4" type="ordered locus">DPPB18</name>
</gene>
<dbReference type="CDD" id="cd06911">
    <property type="entry name" value="VirB9_CagX_TrbG"/>
    <property type="match status" value="1"/>
</dbReference>
<dbReference type="HOGENOM" id="CLU_058585_1_1_7"/>
<dbReference type="eggNOG" id="COG3504">
    <property type="taxonomic scope" value="Bacteria"/>
</dbReference>
<dbReference type="InterPro" id="IPR033645">
    <property type="entry name" value="VirB9/CagX/TrbG_C"/>
</dbReference>